<protein>
    <submittedName>
        <fullName evidence="7">FMN-binding protein</fullName>
    </submittedName>
</protein>
<dbReference type="PIRSF" id="PIRSF006091">
    <property type="entry name" value="E_trnsport_RnfG"/>
    <property type="match status" value="1"/>
</dbReference>
<evidence type="ECO:0000313" key="7">
    <source>
        <dbReference type="EMBL" id="NYB74071.1"/>
    </source>
</evidence>
<keyword evidence="4" id="KW-0288">FMN</keyword>
<dbReference type="EMBL" id="JACBNQ010000007">
    <property type="protein sequence ID" value="NYB74071.1"/>
    <property type="molecule type" value="Genomic_DNA"/>
</dbReference>
<dbReference type="GO" id="GO:0010181">
    <property type="term" value="F:FMN binding"/>
    <property type="evidence" value="ECO:0007669"/>
    <property type="project" value="InterPro"/>
</dbReference>
<comment type="caution">
    <text evidence="7">The sequence shown here is derived from an EMBL/GenBank/DDBJ whole genome shotgun (WGS) entry which is preliminary data.</text>
</comment>
<dbReference type="Proteomes" id="UP000611629">
    <property type="component" value="Unassembled WGS sequence"/>
</dbReference>
<evidence type="ECO:0000259" key="6">
    <source>
        <dbReference type="SMART" id="SM00900"/>
    </source>
</evidence>
<dbReference type="SMART" id="SM00900">
    <property type="entry name" value="FMN_bind"/>
    <property type="match status" value="1"/>
</dbReference>
<keyword evidence="8" id="KW-1185">Reference proteome</keyword>
<evidence type="ECO:0000256" key="1">
    <source>
        <dbReference type="ARBA" id="ARBA00022448"/>
    </source>
</evidence>
<dbReference type="PANTHER" id="PTHR36118">
    <property type="entry name" value="ION-TRANSLOCATING OXIDOREDUCTASE COMPLEX SUBUNIT G"/>
    <property type="match status" value="1"/>
</dbReference>
<sequence>MKNNNIVRLGGILCLISAIAAGVLAFTNDFTKDKIAEVELKASLDPAVLEMVMPGSDTFLPYEDTALIDTIKAENGKFVDLMVPVDGSGNQMGYAIKTLSTVAGFGGDIELFIGVSPEGKITGIAVTQILETAGLGTKVAEPAFKDQFTGKDLNAEITESDVNMISGATISSKSFTSAVSNAVNIYSQYLNK</sequence>
<keyword evidence="5" id="KW-0249">Electron transport</keyword>
<evidence type="ECO:0000256" key="4">
    <source>
        <dbReference type="ARBA" id="ARBA00022643"/>
    </source>
</evidence>
<dbReference type="RefSeq" id="WP_179237763.1">
    <property type="nucleotide sequence ID" value="NZ_JACBNQ010000007.1"/>
</dbReference>
<dbReference type="InterPro" id="IPR007329">
    <property type="entry name" value="FMN-bd"/>
</dbReference>
<keyword evidence="1" id="KW-0813">Transport</keyword>
<evidence type="ECO:0000256" key="3">
    <source>
        <dbReference type="ARBA" id="ARBA00022630"/>
    </source>
</evidence>
<evidence type="ECO:0000256" key="5">
    <source>
        <dbReference type="ARBA" id="ARBA00022982"/>
    </source>
</evidence>
<keyword evidence="3" id="KW-0285">Flavoprotein</keyword>
<dbReference type="AlphaFoldDB" id="A0A974BJK6"/>
<dbReference type="GO" id="GO:0009055">
    <property type="term" value="F:electron transfer activity"/>
    <property type="evidence" value="ECO:0007669"/>
    <property type="project" value="InterPro"/>
</dbReference>
<reference evidence="7" key="1">
    <citation type="submission" date="2020-07" db="EMBL/GenBank/DDBJ databases">
        <title>Genomic analysis of a strain of Sedimentibacter Hydroxybenzoicus DSM7310.</title>
        <authorList>
            <person name="Ma S."/>
        </authorList>
    </citation>
    <scope>NUCLEOTIDE SEQUENCE</scope>
    <source>
        <strain evidence="7">DSM 7310</strain>
    </source>
</reference>
<dbReference type="PANTHER" id="PTHR36118:SF1">
    <property type="entry name" value="ION-TRANSLOCATING OXIDOREDUCTASE COMPLEX SUBUNIT G"/>
    <property type="match status" value="1"/>
</dbReference>
<proteinExistence type="predicted"/>
<name>A0A974BJK6_SEDHY</name>
<evidence type="ECO:0000313" key="8">
    <source>
        <dbReference type="Proteomes" id="UP000611629"/>
    </source>
</evidence>
<dbReference type="GO" id="GO:0005886">
    <property type="term" value="C:plasma membrane"/>
    <property type="evidence" value="ECO:0007669"/>
    <property type="project" value="InterPro"/>
</dbReference>
<dbReference type="GO" id="GO:0022900">
    <property type="term" value="P:electron transport chain"/>
    <property type="evidence" value="ECO:0007669"/>
    <property type="project" value="InterPro"/>
</dbReference>
<dbReference type="InterPro" id="IPR010209">
    <property type="entry name" value="Ion_transpt_RnfG/RsxG"/>
</dbReference>
<dbReference type="Pfam" id="PF04205">
    <property type="entry name" value="FMN_bind"/>
    <property type="match status" value="1"/>
</dbReference>
<gene>
    <name evidence="7" type="ORF">HZF24_07940</name>
</gene>
<organism evidence="7 8">
    <name type="scientific">Sedimentibacter hydroxybenzoicus DSM 7310</name>
    <dbReference type="NCBI Taxonomy" id="1123245"/>
    <lineage>
        <taxon>Bacteria</taxon>
        <taxon>Bacillati</taxon>
        <taxon>Bacillota</taxon>
        <taxon>Tissierellia</taxon>
        <taxon>Sedimentibacter</taxon>
    </lineage>
</organism>
<feature type="domain" description="FMN-binding" evidence="6">
    <location>
        <begin position="104"/>
        <end position="186"/>
    </location>
</feature>
<evidence type="ECO:0000256" key="2">
    <source>
        <dbReference type="ARBA" id="ARBA00022553"/>
    </source>
</evidence>
<keyword evidence="2" id="KW-0597">Phosphoprotein</keyword>
<accession>A0A974BJK6</accession>